<keyword evidence="4" id="KW-0732">Signal</keyword>
<evidence type="ECO:0000313" key="11">
    <source>
        <dbReference type="Proteomes" id="UP000030645"/>
    </source>
</evidence>
<evidence type="ECO:0000256" key="3">
    <source>
        <dbReference type="ARBA" id="ARBA00022679"/>
    </source>
</evidence>
<dbReference type="eggNOG" id="KOG1027">
    <property type="taxonomic scope" value="Eukaryota"/>
</dbReference>
<keyword evidence="7" id="KW-0067">ATP-binding</keyword>
<dbReference type="InterPro" id="IPR011009">
    <property type="entry name" value="Kinase-like_dom_sf"/>
</dbReference>
<dbReference type="GO" id="GO:1990604">
    <property type="term" value="C:IRE1-TRAF2-ASK1 complex"/>
    <property type="evidence" value="ECO:0007669"/>
    <property type="project" value="TreeGrafter"/>
</dbReference>
<reference evidence="11" key="1">
    <citation type="submission" date="2013-01" db="EMBL/GenBank/DDBJ databases">
        <title>Draft Genome Sequence of a Mulberry Tree, Morus notabilis C.K. Schneid.</title>
        <authorList>
            <person name="He N."/>
            <person name="Zhao S."/>
        </authorList>
    </citation>
    <scope>NUCLEOTIDE SEQUENCE</scope>
</reference>
<evidence type="ECO:0000256" key="1">
    <source>
        <dbReference type="ARBA" id="ARBA00012513"/>
    </source>
</evidence>
<evidence type="ECO:0000256" key="4">
    <source>
        <dbReference type="ARBA" id="ARBA00022729"/>
    </source>
</evidence>
<dbReference type="InterPro" id="IPR000719">
    <property type="entry name" value="Prot_kinase_dom"/>
</dbReference>
<proteinExistence type="predicted"/>
<dbReference type="GO" id="GO:0004521">
    <property type="term" value="F:RNA endonuclease activity"/>
    <property type="evidence" value="ECO:0007669"/>
    <property type="project" value="InterPro"/>
</dbReference>
<dbReference type="SUPFAM" id="SSF56112">
    <property type="entry name" value="Protein kinase-like (PK-like)"/>
    <property type="match status" value="1"/>
</dbReference>
<dbReference type="EC" id="2.7.11.1" evidence="1"/>
<gene>
    <name evidence="10" type="ORF">L484_023702</name>
</gene>
<dbReference type="GO" id="GO:0005524">
    <property type="term" value="F:ATP binding"/>
    <property type="evidence" value="ECO:0007669"/>
    <property type="project" value="UniProtKB-KW"/>
</dbReference>
<dbReference type="GO" id="GO:0051082">
    <property type="term" value="F:unfolded protein binding"/>
    <property type="evidence" value="ECO:0007669"/>
    <property type="project" value="TreeGrafter"/>
</dbReference>
<dbReference type="Proteomes" id="UP000030645">
    <property type="component" value="Unassembled WGS sequence"/>
</dbReference>
<organism evidence="10 11">
    <name type="scientific">Morus notabilis</name>
    <dbReference type="NCBI Taxonomy" id="981085"/>
    <lineage>
        <taxon>Eukaryota</taxon>
        <taxon>Viridiplantae</taxon>
        <taxon>Streptophyta</taxon>
        <taxon>Embryophyta</taxon>
        <taxon>Tracheophyta</taxon>
        <taxon>Spermatophyta</taxon>
        <taxon>Magnoliopsida</taxon>
        <taxon>eudicotyledons</taxon>
        <taxon>Gunneridae</taxon>
        <taxon>Pentapetalae</taxon>
        <taxon>rosids</taxon>
        <taxon>fabids</taxon>
        <taxon>Rosales</taxon>
        <taxon>Moraceae</taxon>
        <taxon>Moreae</taxon>
        <taxon>Morus</taxon>
    </lineage>
</organism>
<dbReference type="InterPro" id="IPR010513">
    <property type="entry name" value="KEN_dom"/>
</dbReference>
<feature type="domain" description="KEN" evidence="9">
    <location>
        <begin position="453"/>
        <end position="595"/>
    </location>
</feature>
<dbReference type="STRING" id="981085.W9QQP3"/>
<dbReference type="SMART" id="SM00580">
    <property type="entry name" value="PUG"/>
    <property type="match status" value="1"/>
</dbReference>
<dbReference type="InterPro" id="IPR038357">
    <property type="entry name" value="KEN_sf"/>
</dbReference>
<dbReference type="Pfam" id="PF00069">
    <property type="entry name" value="Pkinase"/>
    <property type="match status" value="1"/>
</dbReference>
<evidence type="ECO:0000256" key="6">
    <source>
        <dbReference type="ARBA" id="ARBA00022777"/>
    </source>
</evidence>
<feature type="domain" description="Protein kinase" evidence="8">
    <location>
        <begin position="177"/>
        <end position="450"/>
    </location>
</feature>
<evidence type="ECO:0000259" key="8">
    <source>
        <dbReference type="PROSITE" id="PS50011"/>
    </source>
</evidence>
<evidence type="ECO:0000313" key="10">
    <source>
        <dbReference type="EMBL" id="EXB51000.1"/>
    </source>
</evidence>
<dbReference type="FunFam" id="3.30.200.20:FF:000077">
    <property type="entry name" value="Putative Serine/threonine-protein kinase/endoribonuclease IRE1"/>
    <property type="match status" value="1"/>
</dbReference>
<keyword evidence="3" id="KW-0808">Transferase</keyword>
<dbReference type="PANTHER" id="PTHR13954">
    <property type="entry name" value="IRE1-RELATED"/>
    <property type="match status" value="1"/>
</dbReference>
<keyword evidence="6 10" id="KW-0418">Kinase</keyword>
<evidence type="ECO:0000256" key="5">
    <source>
        <dbReference type="ARBA" id="ARBA00022741"/>
    </source>
</evidence>
<evidence type="ECO:0000256" key="7">
    <source>
        <dbReference type="ARBA" id="ARBA00022840"/>
    </source>
</evidence>
<keyword evidence="2" id="KW-0723">Serine/threonine-protein kinase</keyword>
<dbReference type="PROSITE" id="PS51392">
    <property type="entry name" value="KEN"/>
    <property type="match status" value="1"/>
</dbReference>
<dbReference type="PANTHER" id="PTHR13954:SF6">
    <property type="entry name" value="NON-SPECIFIC SERINE_THREONINE PROTEIN KINASE"/>
    <property type="match status" value="1"/>
</dbReference>
<dbReference type="Gene3D" id="1.10.510.10">
    <property type="entry name" value="Transferase(Phosphotransferase) domain 1"/>
    <property type="match status" value="1"/>
</dbReference>
<accession>W9QQP3</accession>
<dbReference type="EMBL" id="KE344020">
    <property type="protein sequence ID" value="EXB51000.1"/>
    <property type="molecule type" value="Genomic_DNA"/>
</dbReference>
<dbReference type="Pfam" id="PF06479">
    <property type="entry name" value="Ribonuc_2-5A"/>
    <property type="match status" value="1"/>
</dbReference>
<dbReference type="AlphaFoldDB" id="W9QQP3"/>
<dbReference type="GO" id="GO:0006397">
    <property type="term" value="P:mRNA processing"/>
    <property type="evidence" value="ECO:0007669"/>
    <property type="project" value="InterPro"/>
</dbReference>
<dbReference type="PROSITE" id="PS50011">
    <property type="entry name" value="PROTEIN_KINASE_DOM"/>
    <property type="match status" value="1"/>
</dbReference>
<keyword evidence="11" id="KW-1185">Reference proteome</keyword>
<sequence>MSNRSFYGRKVETGVFVCESNHHSSMRGGDLAGNLLRTLLRRELQQLWVDEKTGKAIRRLKAYGSCASPLQLPPSYLSTAVPRKPHLLQKAIRYIIQREFSDDFSEIPLPCDICHSQLFELLRTVLFGLEAGVDDNTPEQIIELLKTFDIIEYAETVMKILERTASGSEKKIGKIKVLLSKEIGRSANGTIVYEGYYEERQVAVKCLTKNTFKRDLKAQRETKTLIASDRSQNIVTYYGKEADDDNIYLALERCDCNLDNLIQMYPKNSSRHKRPLSKGLKELKKTIGDIKLWKENTCRPFPILRDLMRGMVSGLNVLHKSGIVHRHLKPQNIFIIHESGTLCAKLGDMGISRRLRAYRNHGWKAPEELLDGQQTTAMDLFTLGCILFFSITGGKHPFGEQDRNIKSKDYKPDLHLIEKFPEAVDLISSLIKFEAGERPQANKVLHHPLFWDAKKRLEFLCATSNSVTKESTSLSDNKKTTLLSRLESTAIKILGKFSPGKVKYWSEQILNDKIKQDYPYILWGYKFGSVQHLLRFIRNRRAHYEDDPKEIQDHFGTKNEGFDDYFTSRFPLLFFEVYNVVRDCCREDALFKAFF</sequence>
<dbReference type="InterPro" id="IPR045133">
    <property type="entry name" value="IRE1/2-like"/>
</dbReference>
<evidence type="ECO:0000256" key="2">
    <source>
        <dbReference type="ARBA" id="ARBA00022527"/>
    </source>
</evidence>
<dbReference type="GO" id="GO:0036498">
    <property type="term" value="P:IRE1-mediated unfolded protein response"/>
    <property type="evidence" value="ECO:0007669"/>
    <property type="project" value="TreeGrafter"/>
</dbReference>
<dbReference type="GO" id="GO:0004674">
    <property type="term" value="F:protein serine/threonine kinase activity"/>
    <property type="evidence" value="ECO:0007669"/>
    <property type="project" value="UniProtKB-KW"/>
</dbReference>
<keyword evidence="5" id="KW-0547">Nucleotide-binding</keyword>
<dbReference type="Gene3D" id="1.20.1440.180">
    <property type="entry name" value="KEN domain"/>
    <property type="match status" value="1"/>
</dbReference>
<protein>
    <recommendedName>
        <fullName evidence="1">non-specific serine/threonine protein kinase</fullName>
        <ecNumber evidence="1">2.7.11.1</ecNumber>
    </recommendedName>
</protein>
<evidence type="ECO:0000259" key="9">
    <source>
        <dbReference type="PROSITE" id="PS51392"/>
    </source>
</evidence>
<name>W9QQP3_9ROSA</name>